<keyword evidence="3" id="KW-0119">Carbohydrate metabolism</keyword>
<dbReference type="Proteomes" id="UP000501802">
    <property type="component" value="Chromosome"/>
</dbReference>
<dbReference type="SUPFAM" id="SSF54909">
    <property type="entry name" value="Dimeric alpha+beta barrel"/>
    <property type="match status" value="1"/>
</dbReference>
<sequence length="104" mass="12076">MEEIAFTMKLKPGVEAEYKRRHDEIWPELSTALTEAGIRDYSIFLDRASGTLFGVQKRMEGHSATRLPELPVMQRWWQYMADLMDVNPDNSPVVQPLEPVFHLD</sequence>
<name>A0A6G9AH25_9BACT</name>
<protein>
    <recommendedName>
        <fullName evidence="5">L-rhamnose mutarotase</fullName>
        <ecNumber evidence="5">5.1.3.32</ecNumber>
    </recommendedName>
</protein>
<evidence type="ECO:0000256" key="3">
    <source>
        <dbReference type="ARBA" id="ARBA00023277"/>
    </source>
</evidence>
<keyword evidence="4" id="KW-0684">Rhamnose metabolism</keyword>
<evidence type="ECO:0000256" key="4">
    <source>
        <dbReference type="ARBA" id="ARBA00023308"/>
    </source>
</evidence>
<dbReference type="GO" id="GO:0005737">
    <property type="term" value="C:cytoplasm"/>
    <property type="evidence" value="ECO:0007669"/>
    <property type="project" value="InterPro"/>
</dbReference>
<evidence type="ECO:0000256" key="5">
    <source>
        <dbReference type="NCBIfam" id="TIGR02625"/>
    </source>
</evidence>
<dbReference type="Pfam" id="PF05336">
    <property type="entry name" value="rhaM"/>
    <property type="match status" value="1"/>
</dbReference>
<dbReference type="PANTHER" id="PTHR34389">
    <property type="entry name" value="L-RHAMNOSE MUTAROTASE"/>
    <property type="match status" value="1"/>
</dbReference>
<dbReference type="RefSeq" id="WP_167205291.1">
    <property type="nucleotide sequence ID" value="NZ_CP050063.1"/>
</dbReference>
<dbReference type="Gene3D" id="3.30.70.100">
    <property type="match status" value="1"/>
</dbReference>
<dbReference type="KEGG" id="spib:G8759_03620"/>
<keyword evidence="2 6" id="KW-0413">Isomerase</keyword>
<dbReference type="HAMAP" id="MF_01663">
    <property type="entry name" value="L_rham_rotase"/>
    <property type="match status" value="1"/>
</dbReference>
<dbReference type="InterPro" id="IPR008000">
    <property type="entry name" value="Rham/fucose_mutarotase"/>
</dbReference>
<keyword evidence="1" id="KW-0963">Cytoplasm</keyword>
<dbReference type="EMBL" id="CP050063">
    <property type="protein sequence ID" value="QIP11777.1"/>
    <property type="molecule type" value="Genomic_DNA"/>
</dbReference>
<keyword evidence="7" id="KW-1185">Reference proteome</keyword>
<dbReference type="InterPro" id="IPR011008">
    <property type="entry name" value="Dimeric_a/b-barrel"/>
</dbReference>
<dbReference type="NCBIfam" id="TIGR02625">
    <property type="entry name" value="YiiL_rotase"/>
    <property type="match status" value="1"/>
</dbReference>
<accession>A0A6G9AH25</accession>
<reference evidence="6 7" key="1">
    <citation type="submission" date="2020-03" db="EMBL/GenBank/DDBJ databases">
        <authorList>
            <person name="Kim M.K."/>
        </authorList>
    </citation>
    <scope>NUCLEOTIDE SEQUENCE [LARGE SCALE GENOMIC DNA]</scope>
    <source>
        <strain evidence="6 7">BT328</strain>
    </source>
</reference>
<dbReference type="PANTHER" id="PTHR34389:SF2">
    <property type="entry name" value="L-RHAMNOSE MUTAROTASE"/>
    <property type="match status" value="1"/>
</dbReference>
<evidence type="ECO:0000313" key="7">
    <source>
        <dbReference type="Proteomes" id="UP000501802"/>
    </source>
</evidence>
<dbReference type="GO" id="GO:0019301">
    <property type="term" value="P:rhamnose catabolic process"/>
    <property type="evidence" value="ECO:0007669"/>
    <property type="project" value="UniProtKB-UniRule"/>
</dbReference>
<evidence type="ECO:0000313" key="6">
    <source>
        <dbReference type="EMBL" id="QIP11777.1"/>
    </source>
</evidence>
<evidence type="ECO:0000256" key="1">
    <source>
        <dbReference type="ARBA" id="ARBA00022490"/>
    </source>
</evidence>
<evidence type="ECO:0000256" key="2">
    <source>
        <dbReference type="ARBA" id="ARBA00023235"/>
    </source>
</evidence>
<gene>
    <name evidence="6" type="primary">rhaM</name>
    <name evidence="6" type="ORF">G8759_03620</name>
</gene>
<dbReference type="GO" id="GO:0062192">
    <property type="term" value="F:L-rhamnose mutarotase activity"/>
    <property type="evidence" value="ECO:0007669"/>
    <property type="project" value="UniProtKB-UniRule"/>
</dbReference>
<organism evidence="6 7">
    <name type="scientific">Spirosoma aureum</name>
    <dbReference type="NCBI Taxonomy" id="2692134"/>
    <lineage>
        <taxon>Bacteria</taxon>
        <taxon>Pseudomonadati</taxon>
        <taxon>Bacteroidota</taxon>
        <taxon>Cytophagia</taxon>
        <taxon>Cytophagales</taxon>
        <taxon>Cytophagaceae</taxon>
        <taxon>Spirosoma</taxon>
    </lineage>
</organism>
<proteinExistence type="inferred from homology"/>
<dbReference type="InterPro" id="IPR013448">
    <property type="entry name" value="L-rhamnose_mutarotase"/>
</dbReference>
<dbReference type="AlphaFoldDB" id="A0A6G9AH25"/>
<dbReference type="EC" id="5.1.3.32" evidence="5"/>